<accession>A0A1F5L8F5</accession>
<dbReference type="GeneID" id="34579881"/>
<dbReference type="FunFam" id="1.10.472.80:FF:000026">
    <property type="entry name" value="Mitotic check point protein (Bub2)"/>
    <property type="match status" value="1"/>
</dbReference>
<proteinExistence type="predicted"/>
<dbReference type="AlphaFoldDB" id="A0A1F5L8F5"/>
<dbReference type="PROSITE" id="PS50086">
    <property type="entry name" value="TBC_RABGAP"/>
    <property type="match status" value="1"/>
</dbReference>
<evidence type="ECO:0000313" key="3">
    <source>
        <dbReference type="EMBL" id="OGE49495.1"/>
    </source>
</evidence>
<feature type="compositionally biased region" description="Low complexity" evidence="1">
    <location>
        <begin position="83"/>
        <end position="92"/>
    </location>
</feature>
<dbReference type="SUPFAM" id="SSF47923">
    <property type="entry name" value="Ypt/Rab-GAP domain of gyp1p"/>
    <property type="match status" value="2"/>
</dbReference>
<comment type="caution">
    <text evidence="3">The sequence shown here is derived from an EMBL/GenBank/DDBJ whole genome shotgun (WGS) entry which is preliminary data.</text>
</comment>
<name>A0A1F5L8F5_PENAI</name>
<dbReference type="PANTHER" id="PTHR22957:SF263">
    <property type="entry name" value="MITOTIC CHECK POINT PROTEIN BUB2"/>
    <property type="match status" value="1"/>
</dbReference>
<dbReference type="InterPro" id="IPR000195">
    <property type="entry name" value="Rab-GAP-TBC_dom"/>
</dbReference>
<dbReference type="Pfam" id="PF00566">
    <property type="entry name" value="RabGAP-TBC"/>
    <property type="match status" value="1"/>
</dbReference>
<dbReference type="STRING" id="1835702.A0A1F5L8F5"/>
<dbReference type="SMART" id="SM00164">
    <property type="entry name" value="TBC"/>
    <property type="match status" value="1"/>
</dbReference>
<evidence type="ECO:0000313" key="4">
    <source>
        <dbReference type="Proteomes" id="UP000177622"/>
    </source>
</evidence>
<dbReference type="RefSeq" id="XP_022484946.1">
    <property type="nucleotide sequence ID" value="XM_022635147.1"/>
</dbReference>
<feature type="compositionally biased region" description="Polar residues" evidence="1">
    <location>
        <begin position="29"/>
        <end position="52"/>
    </location>
</feature>
<gene>
    <name evidence="3" type="ORF">PENARI_c021G01031</name>
</gene>
<dbReference type="GO" id="GO:0005096">
    <property type="term" value="F:GTPase activator activity"/>
    <property type="evidence" value="ECO:0007669"/>
    <property type="project" value="TreeGrafter"/>
</dbReference>
<dbReference type="FunFam" id="1.10.8.270:FF:000039">
    <property type="entry name" value="Cell division control protein 16"/>
    <property type="match status" value="1"/>
</dbReference>
<dbReference type="EMBL" id="LXJU01000021">
    <property type="protein sequence ID" value="OGE49495.1"/>
    <property type="molecule type" value="Genomic_DNA"/>
</dbReference>
<dbReference type="Gene3D" id="1.10.472.80">
    <property type="entry name" value="Ypt/Rab-GAP domain of gyp1p, domain 3"/>
    <property type="match status" value="1"/>
</dbReference>
<dbReference type="Proteomes" id="UP000177622">
    <property type="component" value="Unassembled WGS sequence"/>
</dbReference>
<dbReference type="OrthoDB" id="10263206at2759"/>
<feature type="domain" description="Rab-GAP TBC" evidence="2">
    <location>
        <begin position="146"/>
        <end position="377"/>
    </location>
</feature>
<dbReference type="PANTHER" id="PTHR22957">
    <property type="entry name" value="TBC1 DOMAIN FAMILY MEMBER GTPASE-ACTIVATING PROTEIN"/>
    <property type="match status" value="1"/>
</dbReference>
<keyword evidence="4" id="KW-1185">Reference proteome</keyword>
<organism evidence="3 4">
    <name type="scientific">Penicillium arizonense</name>
    <dbReference type="NCBI Taxonomy" id="1835702"/>
    <lineage>
        <taxon>Eukaryota</taxon>
        <taxon>Fungi</taxon>
        <taxon>Dikarya</taxon>
        <taxon>Ascomycota</taxon>
        <taxon>Pezizomycotina</taxon>
        <taxon>Eurotiomycetes</taxon>
        <taxon>Eurotiomycetidae</taxon>
        <taxon>Eurotiales</taxon>
        <taxon>Aspergillaceae</taxon>
        <taxon>Penicillium</taxon>
    </lineage>
</organism>
<dbReference type="InterPro" id="IPR035969">
    <property type="entry name" value="Rab-GAP_TBC_sf"/>
</dbReference>
<dbReference type="Gene3D" id="1.10.8.270">
    <property type="entry name" value="putative rabgap domain of human tbc1 domain family member 14 like domains"/>
    <property type="match status" value="2"/>
</dbReference>
<evidence type="ECO:0000259" key="2">
    <source>
        <dbReference type="PROSITE" id="PS50086"/>
    </source>
</evidence>
<protein>
    <recommendedName>
        <fullName evidence="2">Rab-GAP TBC domain-containing protein</fullName>
    </recommendedName>
</protein>
<dbReference type="GO" id="GO:0044732">
    <property type="term" value="C:mitotic spindle pole body"/>
    <property type="evidence" value="ECO:0007669"/>
    <property type="project" value="TreeGrafter"/>
</dbReference>
<evidence type="ECO:0000256" key="1">
    <source>
        <dbReference type="SAM" id="MobiDB-lite"/>
    </source>
</evidence>
<dbReference type="GO" id="GO:0031030">
    <property type="term" value="P:negative regulation of septation initiation signaling"/>
    <property type="evidence" value="ECO:0007669"/>
    <property type="project" value="TreeGrafter"/>
</dbReference>
<feature type="region of interest" description="Disordered" evidence="1">
    <location>
        <begin position="1"/>
        <end position="104"/>
    </location>
</feature>
<sequence>MAKPQHSWGLAPETPASPRTMRTLRKIQSHQVLSTSNALIAQTQASRASESYSTDHESAGLPGAATRARAHRRARSNSDAATREAAAAPPTATHRRPARKTGSGIGLKRSLLENFLRDGPPNGDPREGLQELKYLVLSSRVDADGDGMSPYRIYLWLILLDIPPMPTDDYLALIHRGRSPAYAKIRNDTFRTLATDPLFKRRVTEASLIRLLNAVAWKLHDSKPKPRSRPTSSRRREMELLVNTPPSIAEETTFGGELESINSGATSDSAIYVQGMNVLCAPFLYAARSEVEAFALFHYFVTRECPGYIRGAMDGVHKGLRLVDRCLEVVEPKLAAYLFSKGMHAELYAFPSVLTLCACTPPLPEVLHLWDFLFAYGPHLNILCIVAQLIRMRDMIFESPSPNKILRSFPPLDAREIIALTVLIVRKIPEDLYAEMINHAK</sequence>
<reference evidence="3 4" key="1">
    <citation type="journal article" date="2016" name="Sci. Rep.">
        <title>Penicillium arizonense, a new, genome sequenced fungal species, reveals a high chemical diversity in secreted metabolites.</title>
        <authorList>
            <person name="Grijseels S."/>
            <person name="Nielsen J.C."/>
            <person name="Randelovic M."/>
            <person name="Nielsen J."/>
            <person name="Nielsen K.F."/>
            <person name="Workman M."/>
            <person name="Frisvad J.C."/>
        </authorList>
    </citation>
    <scope>NUCLEOTIDE SEQUENCE [LARGE SCALE GENOMIC DNA]</scope>
    <source>
        <strain evidence="3 4">CBS 141311</strain>
    </source>
</reference>